<reference evidence="2 3" key="1">
    <citation type="submission" date="2022-05" db="EMBL/GenBank/DDBJ databases">
        <authorList>
            <consortium name="Genoscope - CEA"/>
            <person name="William W."/>
        </authorList>
    </citation>
    <scope>NUCLEOTIDE SEQUENCE [LARGE SCALE GENOMIC DNA]</scope>
</reference>
<comment type="caution">
    <text evidence="2">The sequence shown here is derived from an EMBL/GenBank/DDBJ whole genome shotgun (WGS) entry which is preliminary data.</text>
</comment>
<evidence type="ECO:0000313" key="3">
    <source>
        <dbReference type="Proteomes" id="UP001159405"/>
    </source>
</evidence>
<protein>
    <submittedName>
        <fullName evidence="2">Uncharacterized protein</fullName>
    </submittedName>
</protein>
<accession>A0ABN8MRH1</accession>
<gene>
    <name evidence="2" type="ORF">PLOB_00000016</name>
</gene>
<feature type="signal peptide" evidence="1">
    <location>
        <begin position="1"/>
        <end position="22"/>
    </location>
</feature>
<dbReference type="EMBL" id="CALNXK010000001">
    <property type="protein sequence ID" value="CAH3032560.1"/>
    <property type="molecule type" value="Genomic_DNA"/>
</dbReference>
<keyword evidence="1" id="KW-0732">Signal</keyword>
<proteinExistence type="predicted"/>
<evidence type="ECO:0000313" key="2">
    <source>
        <dbReference type="EMBL" id="CAH3032560.1"/>
    </source>
</evidence>
<dbReference type="Proteomes" id="UP001159405">
    <property type="component" value="Unassembled WGS sequence"/>
</dbReference>
<sequence length="218" mass="24744">MNIRLLTIFFVVLCVAFPCSKASPDDTCPLIKPKFMEGFGKVMVEQRNVFLRESKKLCEDDRWLNLTQEVVCFGVRDSKFASVVIPLEGFLTSLKLIHVTGHVSCDSNAPQHDRKWGCSRSHPKLGRTPFNIVVTAGKHNGILFPIDLFKKDLKKESLWYDIPDVDPDALEIVLGDLSYPYYVTSGQELRIWLGKDYQNVGKVEVEGKVCFAVKGWFI</sequence>
<keyword evidence="3" id="KW-1185">Reference proteome</keyword>
<organism evidence="2 3">
    <name type="scientific">Porites lobata</name>
    <dbReference type="NCBI Taxonomy" id="104759"/>
    <lineage>
        <taxon>Eukaryota</taxon>
        <taxon>Metazoa</taxon>
        <taxon>Cnidaria</taxon>
        <taxon>Anthozoa</taxon>
        <taxon>Hexacorallia</taxon>
        <taxon>Scleractinia</taxon>
        <taxon>Fungiina</taxon>
        <taxon>Poritidae</taxon>
        <taxon>Porites</taxon>
    </lineage>
</organism>
<evidence type="ECO:0000256" key="1">
    <source>
        <dbReference type="SAM" id="SignalP"/>
    </source>
</evidence>
<name>A0ABN8MRH1_9CNID</name>
<feature type="chain" id="PRO_5045786998" evidence="1">
    <location>
        <begin position="23"/>
        <end position="218"/>
    </location>
</feature>